<evidence type="ECO:0000256" key="4">
    <source>
        <dbReference type="RuleBase" id="RU000363"/>
    </source>
</evidence>
<dbReference type="PANTHER" id="PTHR43899">
    <property type="entry name" value="RH59310P"/>
    <property type="match status" value="1"/>
</dbReference>
<comment type="similarity">
    <text evidence="1 4">Belongs to the short-chain dehydrogenases/reductases (SDR) family.</text>
</comment>
<dbReference type="PRINTS" id="PR00080">
    <property type="entry name" value="SDRFAMILY"/>
</dbReference>
<evidence type="ECO:0000313" key="6">
    <source>
        <dbReference type="EMBL" id="RZF36739.1"/>
    </source>
</evidence>
<dbReference type="PIRSF" id="PIRSF000126">
    <property type="entry name" value="11-beta-HSD1"/>
    <property type="match status" value="1"/>
</dbReference>
<keyword evidence="5" id="KW-1133">Transmembrane helix</keyword>
<dbReference type="PRINTS" id="PR00081">
    <property type="entry name" value="GDHRDH"/>
</dbReference>
<dbReference type="GO" id="GO:0016491">
    <property type="term" value="F:oxidoreductase activity"/>
    <property type="evidence" value="ECO:0007669"/>
    <property type="project" value="UniProtKB-KW"/>
</dbReference>
<evidence type="ECO:0000256" key="5">
    <source>
        <dbReference type="SAM" id="Phobius"/>
    </source>
</evidence>
<feature type="transmembrane region" description="Helical" evidence="5">
    <location>
        <begin position="12"/>
        <end position="35"/>
    </location>
</feature>
<keyword evidence="5" id="KW-0812">Transmembrane</keyword>
<accession>A0A482WSZ7</accession>
<dbReference type="Proteomes" id="UP000291343">
    <property type="component" value="Unassembled WGS sequence"/>
</dbReference>
<dbReference type="InParanoid" id="A0A482WSZ7"/>
<dbReference type="OrthoDB" id="6606071at2759"/>
<proteinExistence type="inferred from homology"/>
<keyword evidence="2" id="KW-0521">NADP</keyword>
<dbReference type="Pfam" id="PF00106">
    <property type="entry name" value="adh_short"/>
    <property type="match status" value="1"/>
</dbReference>
<evidence type="ECO:0000256" key="2">
    <source>
        <dbReference type="ARBA" id="ARBA00022857"/>
    </source>
</evidence>
<dbReference type="PANTHER" id="PTHR43899:SF13">
    <property type="entry name" value="RH59310P"/>
    <property type="match status" value="1"/>
</dbReference>
<protein>
    <submittedName>
        <fullName evidence="6">Uncharacterized protein</fullName>
    </submittedName>
</protein>
<dbReference type="InterPro" id="IPR036291">
    <property type="entry name" value="NAD(P)-bd_dom_sf"/>
</dbReference>
<dbReference type="CDD" id="cd05356">
    <property type="entry name" value="17beta-HSD1_like_SDR_c"/>
    <property type="match status" value="1"/>
</dbReference>
<reference evidence="6 7" key="1">
    <citation type="journal article" date="2017" name="Gigascience">
        <title>Genome sequence of the small brown planthopper, Laodelphax striatellus.</title>
        <authorList>
            <person name="Zhu J."/>
            <person name="Jiang F."/>
            <person name="Wang X."/>
            <person name="Yang P."/>
            <person name="Bao Y."/>
            <person name="Zhao W."/>
            <person name="Wang W."/>
            <person name="Lu H."/>
            <person name="Wang Q."/>
            <person name="Cui N."/>
            <person name="Li J."/>
            <person name="Chen X."/>
            <person name="Luo L."/>
            <person name="Yu J."/>
            <person name="Kang L."/>
            <person name="Cui F."/>
        </authorList>
    </citation>
    <scope>NUCLEOTIDE SEQUENCE [LARGE SCALE GENOMIC DNA]</scope>
    <source>
        <strain evidence="6">Lst14</strain>
    </source>
</reference>
<keyword evidence="7" id="KW-1185">Reference proteome</keyword>
<dbReference type="FunFam" id="3.40.50.720:FF:000137">
    <property type="entry name" value="Hydroxysteroid (17-beta) dehydrogenase 3"/>
    <property type="match status" value="1"/>
</dbReference>
<comment type="caution">
    <text evidence="6">The sequence shown here is derived from an EMBL/GenBank/DDBJ whole genome shotgun (WGS) entry which is preliminary data.</text>
</comment>
<evidence type="ECO:0000313" key="7">
    <source>
        <dbReference type="Proteomes" id="UP000291343"/>
    </source>
</evidence>
<organism evidence="6 7">
    <name type="scientific">Laodelphax striatellus</name>
    <name type="common">Small brown planthopper</name>
    <name type="synonym">Delphax striatella</name>
    <dbReference type="NCBI Taxonomy" id="195883"/>
    <lineage>
        <taxon>Eukaryota</taxon>
        <taxon>Metazoa</taxon>
        <taxon>Ecdysozoa</taxon>
        <taxon>Arthropoda</taxon>
        <taxon>Hexapoda</taxon>
        <taxon>Insecta</taxon>
        <taxon>Pterygota</taxon>
        <taxon>Neoptera</taxon>
        <taxon>Paraneoptera</taxon>
        <taxon>Hemiptera</taxon>
        <taxon>Auchenorrhyncha</taxon>
        <taxon>Fulgoroidea</taxon>
        <taxon>Delphacidae</taxon>
        <taxon>Criomorphinae</taxon>
        <taxon>Laodelphax</taxon>
    </lineage>
</organism>
<dbReference type="STRING" id="195883.A0A482WSZ7"/>
<dbReference type="AlphaFoldDB" id="A0A482WSZ7"/>
<name>A0A482WSZ7_LAOST</name>
<dbReference type="InterPro" id="IPR002347">
    <property type="entry name" value="SDR_fam"/>
</dbReference>
<evidence type="ECO:0000256" key="3">
    <source>
        <dbReference type="ARBA" id="ARBA00023002"/>
    </source>
</evidence>
<evidence type="ECO:0000256" key="1">
    <source>
        <dbReference type="ARBA" id="ARBA00006484"/>
    </source>
</evidence>
<gene>
    <name evidence="6" type="ORF">LSTR_LSTR005052</name>
</gene>
<sequence>MSGSNIYCILEVLLGLYLLYYVFRILKFIYVMWIMPIWKNPIDLKSTGEWAVITGCTDGIGREFAFQLAQKGMNLVLVSRSEIKLEELQSCLCNKYDIRVRTIAIDFTNISNSYQTVGEHLEGLDIGVLINNVGMLNGYKLFLQDDYKVMNDMVEVNVKGTVLMTSIILPQLVQKKKGVIINIGSYSSLVHTPHMVCYGATKTFILKFSEDLRREYANCGITIQCQTPSFIATKLSRIDRPSIFVPTSEKYVASAMNTIGIHDVTCGYFTHDLLIALHTIGSETLPFVSKYLTAKTISTVREKYGH</sequence>
<dbReference type="Gene3D" id="3.40.50.720">
    <property type="entry name" value="NAD(P)-binding Rossmann-like Domain"/>
    <property type="match status" value="1"/>
</dbReference>
<dbReference type="SMR" id="A0A482WSZ7"/>
<keyword evidence="3" id="KW-0560">Oxidoreductase</keyword>
<dbReference type="EMBL" id="QKKF02025899">
    <property type="protein sequence ID" value="RZF36739.1"/>
    <property type="molecule type" value="Genomic_DNA"/>
</dbReference>
<keyword evidence="5" id="KW-0472">Membrane</keyword>
<dbReference type="InterPro" id="IPR051019">
    <property type="entry name" value="VLCFA-Steroid_DH"/>
</dbReference>
<dbReference type="SUPFAM" id="SSF51735">
    <property type="entry name" value="NAD(P)-binding Rossmann-fold domains"/>
    <property type="match status" value="1"/>
</dbReference>